<keyword evidence="2" id="KW-1185">Reference proteome</keyword>
<evidence type="ECO:0000313" key="1">
    <source>
        <dbReference type="EMBL" id="EPS60110.1"/>
    </source>
</evidence>
<reference evidence="1 2" key="1">
    <citation type="journal article" date="2013" name="BMC Genomics">
        <title>The miniature genome of a carnivorous plant Genlisea aurea contains a low number of genes and short non-coding sequences.</title>
        <authorList>
            <person name="Leushkin E.V."/>
            <person name="Sutormin R.A."/>
            <person name="Nabieva E.R."/>
            <person name="Penin A.A."/>
            <person name="Kondrashov A.S."/>
            <person name="Logacheva M.D."/>
        </authorList>
    </citation>
    <scope>NUCLEOTIDE SEQUENCE [LARGE SCALE GENOMIC DNA]</scope>
</reference>
<comment type="caution">
    <text evidence="1">The sequence shown here is derived from an EMBL/GenBank/DDBJ whole genome shotgun (WGS) entry which is preliminary data.</text>
</comment>
<evidence type="ECO:0000313" key="2">
    <source>
        <dbReference type="Proteomes" id="UP000015453"/>
    </source>
</evidence>
<dbReference type="PANTHER" id="PTHR47479">
    <property type="entry name" value="OS05G0393200 PROTEIN"/>
    <property type="match status" value="1"/>
</dbReference>
<dbReference type="PANTHER" id="PTHR47479:SF2">
    <property type="entry name" value="OS05G0393200 PROTEIN"/>
    <property type="match status" value="1"/>
</dbReference>
<name>S8BZS8_9LAMI</name>
<proteinExistence type="predicted"/>
<protein>
    <recommendedName>
        <fullName evidence="3">Ribosomal protein L34e superfamily protein</fullName>
    </recommendedName>
</protein>
<dbReference type="OrthoDB" id="1865221at2759"/>
<organism evidence="1 2">
    <name type="scientific">Genlisea aurea</name>
    <dbReference type="NCBI Taxonomy" id="192259"/>
    <lineage>
        <taxon>Eukaryota</taxon>
        <taxon>Viridiplantae</taxon>
        <taxon>Streptophyta</taxon>
        <taxon>Embryophyta</taxon>
        <taxon>Tracheophyta</taxon>
        <taxon>Spermatophyta</taxon>
        <taxon>Magnoliopsida</taxon>
        <taxon>eudicotyledons</taxon>
        <taxon>Gunneridae</taxon>
        <taxon>Pentapetalae</taxon>
        <taxon>asterids</taxon>
        <taxon>lamiids</taxon>
        <taxon>Lamiales</taxon>
        <taxon>Lentibulariaceae</taxon>
        <taxon>Genlisea</taxon>
    </lineage>
</organism>
<gene>
    <name evidence="1" type="ORF">M569_14695</name>
</gene>
<sequence length="86" mass="9699">MGNKCGRRGCRGLRDSPEFDIWIETEENCFAPAAKREIDEYGQGEVELRKAIPGNGKAVLIFRLRCGCPVGKLEFAGEQRGRRTRK</sequence>
<dbReference type="InterPro" id="IPR044196">
    <property type="entry name" value="At5g19025-like"/>
</dbReference>
<dbReference type="EMBL" id="AUSU01007815">
    <property type="protein sequence ID" value="EPS60110.1"/>
    <property type="molecule type" value="Genomic_DNA"/>
</dbReference>
<evidence type="ECO:0008006" key="3">
    <source>
        <dbReference type="Google" id="ProtNLM"/>
    </source>
</evidence>
<dbReference type="AlphaFoldDB" id="S8BZS8"/>
<dbReference type="Proteomes" id="UP000015453">
    <property type="component" value="Unassembled WGS sequence"/>
</dbReference>
<accession>S8BZS8</accession>